<name>A0ABW4JU94_9HYPH</name>
<feature type="transmembrane region" description="Helical" evidence="9">
    <location>
        <begin position="126"/>
        <end position="150"/>
    </location>
</feature>
<keyword evidence="4 9" id="KW-0812">Transmembrane</keyword>
<feature type="domain" description="Methyl-accepting transducer" evidence="10">
    <location>
        <begin position="531"/>
        <end position="760"/>
    </location>
</feature>
<reference evidence="12" key="1">
    <citation type="journal article" date="2019" name="Int. J. Syst. Evol. Microbiol.">
        <title>The Global Catalogue of Microorganisms (GCM) 10K type strain sequencing project: providing services to taxonomists for standard genome sequencing and annotation.</title>
        <authorList>
            <consortium name="The Broad Institute Genomics Platform"/>
            <consortium name="The Broad Institute Genome Sequencing Center for Infectious Disease"/>
            <person name="Wu L."/>
            <person name="Ma J."/>
        </authorList>
    </citation>
    <scope>NUCLEOTIDE SEQUENCE [LARGE SCALE GENOMIC DNA]</scope>
    <source>
        <strain evidence="12">JCM 3369</strain>
    </source>
</reference>
<dbReference type="Gene3D" id="1.10.287.950">
    <property type="entry name" value="Methyl-accepting chemotaxis protein"/>
    <property type="match status" value="1"/>
</dbReference>
<keyword evidence="6 9" id="KW-0472">Membrane</keyword>
<evidence type="ECO:0000313" key="12">
    <source>
        <dbReference type="Proteomes" id="UP001597327"/>
    </source>
</evidence>
<keyword evidence="12" id="KW-1185">Reference proteome</keyword>
<feature type="transmembrane region" description="Helical" evidence="9">
    <location>
        <begin position="240"/>
        <end position="257"/>
    </location>
</feature>
<feature type="transmembrane region" description="Helical" evidence="9">
    <location>
        <begin position="328"/>
        <end position="344"/>
    </location>
</feature>
<comment type="similarity">
    <text evidence="2">Belongs to the ammonia transporter channel (TC 1.A.11.2) family.</text>
</comment>
<proteinExistence type="inferred from homology"/>
<evidence type="ECO:0000313" key="11">
    <source>
        <dbReference type="EMBL" id="MFD1695470.1"/>
    </source>
</evidence>
<dbReference type="RefSeq" id="WP_149890796.1">
    <property type="nucleotide sequence ID" value="NZ_JBHUFA010000001.1"/>
</dbReference>
<dbReference type="PANTHER" id="PTHR11730">
    <property type="entry name" value="AMMONIUM TRANSPORTER"/>
    <property type="match status" value="1"/>
</dbReference>
<keyword evidence="3" id="KW-0813">Transport</keyword>
<dbReference type="Proteomes" id="UP001597327">
    <property type="component" value="Unassembled WGS sequence"/>
</dbReference>
<dbReference type="Pfam" id="PF00909">
    <property type="entry name" value="Ammonium_transp"/>
    <property type="match status" value="1"/>
</dbReference>
<feature type="transmembrane region" description="Helical" evidence="9">
    <location>
        <begin position="157"/>
        <end position="178"/>
    </location>
</feature>
<evidence type="ECO:0000256" key="9">
    <source>
        <dbReference type="SAM" id="Phobius"/>
    </source>
</evidence>
<dbReference type="InterPro" id="IPR018047">
    <property type="entry name" value="Ammonium_transpt_CS"/>
</dbReference>
<feature type="transmembrane region" description="Helical" evidence="9">
    <location>
        <begin position="269"/>
        <end position="291"/>
    </location>
</feature>
<dbReference type="PROSITE" id="PS50111">
    <property type="entry name" value="CHEMOTAXIS_TRANSDUC_2"/>
    <property type="match status" value="1"/>
</dbReference>
<evidence type="ECO:0000259" key="10">
    <source>
        <dbReference type="PROSITE" id="PS50111"/>
    </source>
</evidence>
<dbReference type="SUPFAM" id="SSF58104">
    <property type="entry name" value="Methyl-accepting chemotaxis protein (MCP) signaling domain"/>
    <property type="match status" value="1"/>
</dbReference>
<feature type="transmembrane region" description="Helical" evidence="9">
    <location>
        <begin position="89"/>
        <end position="114"/>
    </location>
</feature>
<dbReference type="InterPro" id="IPR004089">
    <property type="entry name" value="MCPsignal_dom"/>
</dbReference>
<dbReference type="InterPro" id="IPR002229">
    <property type="entry name" value="RhesusRHD"/>
</dbReference>
<evidence type="ECO:0000256" key="8">
    <source>
        <dbReference type="PROSITE-ProRule" id="PRU00284"/>
    </source>
</evidence>
<dbReference type="EMBL" id="JBHUFA010000001">
    <property type="protein sequence ID" value="MFD1695470.1"/>
    <property type="molecule type" value="Genomic_DNA"/>
</dbReference>
<feature type="transmembrane region" description="Helical" evidence="9">
    <location>
        <begin position="198"/>
        <end position="219"/>
    </location>
</feature>
<keyword evidence="8" id="KW-0807">Transducer</keyword>
<accession>A0ABW4JU94</accession>
<keyword evidence="7" id="KW-0924">Ammonia transport</keyword>
<dbReference type="SMART" id="SM00283">
    <property type="entry name" value="MA"/>
    <property type="match status" value="1"/>
</dbReference>
<evidence type="ECO:0000256" key="4">
    <source>
        <dbReference type="ARBA" id="ARBA00022692"/>
    </source>
</evidence>
<dbReference type="PANTHER" id="PTHR11730:SF6">
    <property type="entry name" value="AMMONIUM TRANSPORTER"/>
    <property type="match status" value="1"/>
</dbReference>
<sequence length="810" mass="84699">MRSFRCVPLAFVLFSALVVPGLADEAALQIQIEELRHSVADQQSNSDHIWTMIAATLVLLMQAGFLLLEAGSVRAKNSINVAQKNVVDVLLSVAVFYLVGFGLMFGTSAGGWFGTDLFAFDMTSDWNFTFFVFQAVFVGTSATIMSGAVAERMKFSAYLVMSVVIALVIYPAFGHWAWGNLLNGDNPAYLGDRGFIDFAGSTVVHSVGAWIGLAGVLVLGPRLGKFNADGSANTIQGYSAPLAAAGGLLLLVGWFGFNGGSTTAGTPAFARIIANTLLAAVFGGVGGLMLGAALDKVFLPMRALNGMLGGLVAITAGCDAVGPHGAAIIGLLAGCLVVVSELFIERTLKLDDVIGAVSVHGICGVFGTIVLAVFALDEKLAAGSRLDQLLIQTEGAALAFVWSFGVSFAVLKGLDLLYGIRVSQEDEEQGLNIAEHGATLGTGEIQRQLLAMTQGQVCDLRTRFDENSGDEAAEIAQILNPFLGRLQNLIGNIASQADAVGARSEDLARLAGSVRDNVRHVDDVSRSNTDAAGSVRGKLDENSGLLSSMNREGQAVAAVAIDMASQMTAMAAAVEQVAEAVTRIGSEAEAADTVSREAAHFAEAAQDTVDTLKEATDQINEIVAFILDVSGRTNLLALNATIEAARAGDAGRGFAVVASEVKDLAVQTARAVEDIQQRVARVQTGSDEIFSGIAQLTQVVRTISLAVSNIRGVAGEQSVLAHRITGNVRAVVEHSNGVTERIRGLAGFIETVDGNSVEMTRMATSFEGGAGRLRSQVESGQRSAEVLGHSSRSLADVSGSLQKAVRTFAV</sequence>
<dbReference type="Pfam" id="PF00015">
    <property type="entry name" value="MCPsignal"/>
    <property type="match status" value="1"/>
</dbReference>
<organism evidence="11 12">
    <name type="scientific">Roseibium aestuarii</name>
    <dbReference type="NCBI Taxonomy" id="2600299"/>
    <lineage>
        <taxon>Bacteria</taxon>
        <taxon>Pseudomonadati</taxon>
        <taxon>Pseudomonadota</taxon>
        <taxon>Alphaproteobacteria</taxon>
        <taxon>Hyphomicrobiales</taxon>
        <taxon>Stappiaceae</taxon>
        <taxon>Roseibium</taxon>
    </lineage>
</organism>
<evidence type="ECO:0000256" key="6">
    <source>
        <dbReference type="ARBA" id="ARBA00023136"/>
    </source>
</evidence>
<evidence type="ECO:0000256" key="2">
    <source>
        <dbReference type="ARBA" id="ARBA00005887"/>
    </source>
</evidence>
<feature type="transmembrane region" description="Helical" evidence="9">
    <location>
        <begin position="396"/>
        <end position="414"/>
    </location>
</feature>
<feature type="transmembrane region" description="Helical" evidence="9">
    <location>
        <begin position="356"/>
        <end position="376"/>
    </location>
</feature>
<keyword evidence="5 9" id="KW-1133">Transmembrane helix</keyword>
<evidence type="ECO:0000256" key="3">
    <source>
        <dbReference type="ARBA" id="ARBA00022448"/>
    </source>
</evidence>
<dbReference type="NCBIfam" id="TIGR00836">
    <property type="entry name" value="amt"/>
    <property type="match status" value="1"/>
</dbReference>
<protein>
    <submittedName>
        <fullName evidence="11">Ammonium transporter</fullName>
    </submittedName>
</protein>
<dbReference type="InterPro" id="IPR001905">
    <property type="entry name" value="Ammonium_transpt"/>
</dbReference>
<evidence type="ECO:0000256" key="7">
    <source>
        <dbReference type="ARBA" id="ARBA00023177"/>
    </source>
</evidence>
<dbReference type="InterPro" id="IPR024041">
    <property type="entry name" value="NH4_transpt_AmtB-like_dom"/>
</dbReference>
<dbReference type="InterPro" id="IPR029020">
    <property type="entry name" value="Ammonium/urea_transptr"/>
</dbReference>
<dbReference type="SUPFAM" id="SSF111352">
    <property type="entry name" value="Ammonium transporter"/>
    <property type="match status" value="1"/>
</dbReference>
<comment type="caution">
    <text evidence="11">The sequence shown here is derived from an EMBL/GenBank/DDBJ whole genome shotgun (WGS) entry which is preliminary data.</text>
</comment>
<dbReference type="PROSITE" id="PS01219">
    <property type="entry name" value="AMMONIUM_TRANSP"/>
    <property type="match status" value="1"/>
</dbReference>
<dbReference type="Gene3D" id="1.10.3430.10">
    <property type="entry name" value="Ammonium transporter AmtB like domains"/>
    <property type="match status" value="1"/>
</dbReference>
<feature type="transmembrane region" description="Helical" evidence="9">
    <location>
        <begin position="49"/>
        <end position="68"/>
    </location>
</feature>
<comment type="subcellular location">
    <subcellularLocation>
        <location evidence="1">Membrane</location>
        <topology evidence="1">Multi-pass membrane protein</topology>
    </subcellularLocation>
</comment>
<gene>
    <name evidence="11" type="primary">amt</name>
    <name evidence="11" type="ORF">ACFSC7_08070</name>
</gene>
<evidence type="ECO:0000256" key="5">
    <source>
        <dbReference type="ARBA" id="ARBA00022989"/>
    </source>
</evidence>
<evidence type="ECO:0000256" key="1">
    <source>
        <dbReference type="ARBA" id="ARBA00004141"/>
    </source>
</evidence>
<dbReference type="PRINTS" id="PR00342">
    <property type="entry name" value="RHESUSRHD"/>
</dbReference>